<protein>
    <submittedName>
        <fullName evidence="3">Exopolysaccharide biosynthesis protein</fullName>
    </submittedName>
</protein>
<accession>A0A853AS84</accession>
<evidence type="ECO:0000259" key="2">
    <source>
        <dbReference type="Pfam" id="PF09992"/>
    </source>
</evidence>
<feature type="domain" description="Phosphodiester glycosidase" evidence="2">
    <location>
        <begin position="4"/>
        <end position="56"/>
    </location>
</feature>
<evidence type="ECO:0000256" key="1">
    <source>
        <dbReference type="SAM" id="MobiDB-lite"/>
    </source>
</evidence>
<proteinExistence type="predicted"/>
<gene>
    <name evidence="3" type="ORF">HNR68_003450</name>
</gene>
<keyword evidence="4" id="KW-1185">Reference proteome</keyword>
<dbReference type="Proteomes" id="UP000587002">
    <property type="component" value="Unassembled WGS sequence"/>
</dbReference>
<organism evidence="3 4">
    <name type="scientific">Saccharopolyspora hordei</name>
    <dbReference type="NCBI Taxonomy" id="1838"/>
    <lineage>
        <taxon>Bacteria</taxon>
        <taxon>Bacillati</taxon>
        <taxon>Actinomycetota</taxon>
        <taxon>Actinomycetes</taxon>
        <taxon>Pseudonocardiales</taxon>
        <taxon>Pseudonocardiaceae</taxon>
        <taxon>Saccharopolyspora</taxon>
    </lineage>
</organism>
<evidence type="ECO:0000313" key="3">
    <source>
        <dbReference type="EMBL" id="NYI84820.1"/>
    </source>
</evidence>
<dbReference type="EMBL" id="JACCFJ010000001">
    <property type="protein sequence ID" value="NYI84820.1"/>
    <property type="molecule type" value="Genomic_DNA"/>
</dbReference>
<dbReference type="AlphaFoldDB" id="A0A853AS84"/>
<evidence type="ECO:0000313" key="4">
    <source>
        <dbReference type="Proteomes" id="UP000587002"/>
    </source>
</evidence>
<name>A0A853AS84_9PSEU</name>
<dbReference type="InterPro" id="IPR018711">
    <property type="entry name" value="NAGPA"/>
</dbReference>
<reference evidence="3 4" key="1">
    <citation type="submission" date="2020-07" db="EMBL/GenBank/DDBJ databases">
        <title>Sequencing the genomes of 1000 actinobacteria strains.</title>
        <authorList>
            <person name="Klenk H.-P."/>
        </authorList>
    </citation>
    <scope>NUCLEOTIDE SEQUENCE [LARGE SCALE GENOMIC DNA]</scope>
    <source>
        <strain evidence="3 4">DSM 44065</strain>
    </source>
</reference>
<sequence>MRATAELLRSAAVEGVVLDGAGSTTVAVRGPGQDRATVRNAPSDGVPRPAANGVGVLSR</sequence>
<dbReference type="Pfam" id="PF09992">
    <property type="entry name" value="NAGPA"/>
    <property type="match status" value="1"/>
</dbReference>
<comment type="caution">
    <text evidence="3">The sequence shown here is derived from an EMBL/GenBank/DDBJ whole genome shotgun (WGS) entry which is preliminary data.</text>
</comment>
<feature type="region of interest" description="Disordered" evidence="1">
    <location>
        <begin position="24"/>
        <end position="59"/>
    </location>
</feature>